<feature type="domain" description="RING-type" evidence="15">
    <location>
        <begin position="327"/>
        <end position="550"/>
    </location>
</feature>
<dbReference type="FunFam" id="3.30.420.10:FF:000076">
    <property type="entry name" value="RBR-type E3 ubiquitin transferase"/>
    <property type="match status" value="1"/>
</dbReference>
<keyword evidence="7" id="KW-0479">Metal-binding</keyword>
<dbReference type="SMART" id="SM00647">
    <property type="entry name" value="IBR"/>
    <property type="match status" value="2"/>
</dbReference>
<evidence type="ECO:0000256" key="3">
    <source>
        <dbReference type="ARBA" id="ARBA00003976"/>
    </source>
</evidence>
<dbReference type="PANTHER" id="PTHR11685">
    <property type="entry name" value="RBR FAMILY RING FINGER AND IBR DOMAIN-CONTAINING"/>
    <property type="match status" value="1"/>
</dbReference>
<dbReference type="InterPro" id="IPR012337">
    <property type="entry name" value="RNaseH-like_sf"/>
</dbReference>
<dbReference type="InterPro" id="IPR036397">
    <property type="entry name" value="RNaseH_sf"/>
</dbReference>
<evidence type="ECO:0000313" key="17">
    <source>
        <dbReference type="Proteomes" id="UP001055439"/>
    </source>
</evidence>
<evidence type="ECO:0000256" key="11">
    <source>
        <dbReference type="ARBA" id="ARBA00022833"/>
    </source>
</evidence>
<dbReference type="SUPFAM" id="SSF53098">
    <property type="entry name" value="Ribonuclease H-like"/>
    <property type="match status" value="1"/>
</dbReference>
<comment type="similarity">
    <text evidence="4">Belongs to the RBR family. Ariadne subfamily.</text>
</comment>
<keyword evidence="11" id="KW-0862">Zinc</keyword>
<dbReference type="SMART" id="SM00184">
    <property type="entry name" value="RING"/>
    <property type="match status" value="1"/>
</dbReference>
<evidence type="ECO:0000256" key="13">
    <source>
        <dbReference type="SAM" id="MobiDB-lite"/>
    </source>
</evidence>
<evidence type="ECO:0000256" key="10">
    <source>
        <dbReference type="ARBA" id="ARBA00022786"/>
    </source>
</evidence>
<dbReference type="InterPro" id="IPR018957">
    <property type="entry name" value="Znf_C3HC4_RING-type"/>
</dbReference>
<dbReference type="Gene3D" id="3.30.420.10">
    <property type="entry name" value="Ribonuclease H-like superfamily/Ribonuclease H"/>
    <property type="match status" value="1"/>
</dbReference>
<dbReference type="Gene3D" id="3.30.40.10">
    <property type="entry name" value="Zinc/RING finger domain, C3HC4 (zinc finger)"/>
    <property type="match status" value="1"/>
</dbReference>
<sequence>MSEADDHDIVVSSLRRKLMAATAAVSDLEFAFRLQMEEAMAASLALHPSHRPSSSRPSSSSAAATSSSSSSLPPIIAASAGSKVDDDDDDGGGGEGLAQVIRLQALELERFHLERKDNDRCQAELRRIADDLRRRAHDERFAREILEMPEDEWEEYGDEFERPIEAARTVDEPTFRLYFKGMASRVLVNGTWVHLAAIGVAVCDHKDNPVLKIQKPVPVSAAGTCREVLEAKALVEGLNAVISLGIKRLRVFCDYRTLYNHVKGIWGIKKIKLADMINQVHMLQRKFEKCQIFLLPRCRVRFAFRLARDVLDSQLSKNVDLVGLKTLRETCNICLEVTDSSEMFAVDGCLHRFCFSCMKQHVEVKLHHGILPGCPQDGCKVKLDTEGARKFLPPKLLEIMGQRLKEASIPATERVYCPYPRCSALMSRSEAICPQLESSFKKVNVDASGLRKCSKCNGSFCIRCKVPWHERLSCSDFKRLNPHLHPEETKLQSLAKQKLWRQCVKCNHMIELTEGCFHMTCRCGYEFCYTCGAEWKNKTQTCKCPLFEYETDEDSEFDDDEDGDEDNEEDEDYDDSDYDDDYYGNYRRLF</sequence>
<evidence type="ECO:0000256" key="2">
    <source>
        <dbReference type="ARBA" id="ARBA00001947"/>
    </source>
</evidence>
<evidence type="ECO:0000256" key="12">
    <source>
        <dbReference type="PROSITE-ProRule" id="PRU00175"/>
    </source>
</evidence>
<dbReference type="FunFam" id="3.30.40.10:FF:000230">
    <property type="entry name" value="RBR-type E3 ubiquitin transferase"/>
    <property type="match status" value="1"/>
</dbReference>
<dbReference type="CDD" id="cd22582">
    <property type="entry name" value="BRcat_RBR_unk"/>
    <property type="match status" value="1"/>
</dbReference>
<reference evidence="16" key="1">
    <citation type="submission" date="2022-05" db="EMBL/GenBank/DDBJ databases">
        <title>The Musa troglodytarum L. genome provides insights into the mechanism of non-climacteric behaviour and enrichment of carotenoids.</title>
        <authorList>
            <person name="Wang J."/>
        </authorList>
    </citation>
    <scope>NUCLEOTIDE SEQUENCE</scope>
    <source>
        <tissue evidence="16">Leaf</tissue>
    </source>
</reference>
<dbReference type="InterPro" id="IPR017907">
    <property type="entry name" value="Znf_RING_CS"/>
</dbReference>
<dbReference type="Proteomes" id="UP001055439">
    <property type="component" value="Chromosome 9"/>
</dbReference>
<dbReference type="PROSITE" id="PS50089">
    <property type="entry name" value="ZF_RING_2"/>
    <property type="match status" value="1"/>
</dbReference>
<evidence type="ECO:0000256" key="7">
    <source>
        <dbReference type="ARBA" id="ARBA00022723"/>
    </source>
</evidence>
<comment type="function">
    <text evidence="3">Might act as an E3 ubiquitin-protein ligase, or as part of E3 complex, which accepts ubiquitin from specific E2 ubiquitin-conjugating enzymes and then transfers it to substrates.</text>
</comment>
<dbReference type="GO" id="GO:0016567">
    <property type="term" value="P:protein ubiquitination"/>
    <property type="evidence" value="ECO:0007669"/>
    <property type="project" value="InterPro"/>
</dbReference>
<evidence type="ECO:0000256" key="4">
    <source>
        <dbReference type="ARBA" id="ARBA00005884"/>
    </source>
</evidence>
<dbReference type="InterPro" id="IPR031127">
    <property type="entry name" value="E3_UB_ligase_RBR"/>
</dbReference>
<dbReference type="GO" id="GO:0061630">
    <property type="term" value="F:ubiquitin protein ligase activity"/>
    <property type="evidence" value="ECO:0007669"/>
    <property type="project" value="UniProtKB-EC"/>
</dbReference>
<feature type="region of interest" description="Disordered" evidence="13">
    <location>
        <begin position="552"/>
        <end position="580"/>
    </location>
</feature>
<dbReference type="InterPro" id="IPR001841">
    <property type="entry name" value="Znf_RING"/>
</dbReference>
<evidence type="ECO:0000313" key="16">
    <source>
        <dbReference type="EMBL" id="URE46918.1"/>
    </source>
</evidence>
<dbReference type="GO" id="GO:0003676">
    <property type="term" value="F:nucleic acid binding"/>
    <property type="evidence" value="ECO:0007669"/>
    <property type="project" value="InterPro"/>
</dbReference>
<dbReference type="Pfam" id="PF00097">
    <property type="entry name" value="zf-C3HC4"/>
    <property type="match status" value="1"/>
</dbReference>
<keyword evidence="17" id="KW-1185">Reference proteome</keyword>
<dbReference type="CDD" id="cd22584">
    <property type="entry name" value="Rcat_RBR_unk"/>
    <property type="match status" value="1"/>
</dbReference>
<proteinExistence type="inferred from homology"/>
<comment type="catalytic activity">
    <reaction evidence="1">
        <text>[E2 ubiquitin-conjugating enzyme]-S-ubiquitinyl-L-cysteine + [acceptor protein]-L-lysine = [E2 ubiquitin-conjugating enzyme]-L-cysteine + [acceptor protein]-N(6)-ubiquitinyl-L-lysine.</text>
        <dbReference type="EC" id="2.3.2.31"/>
    </reaction>
</comment>
<dbReference type="InterPro" id="IPR002867">
    <property type="entry name" value="IBR_dom"/>
</dbReference>
<evidence type="ECO:0000256" key="9">
    <source>
        <dbReference type="ARBA" id="ARBA00022771"/>
    </source>
</evidence>
<name>A0A9E7ICU5_9LILI</name>
<keyword evidence="8" id="KW-0677">Repeat</keyword>
<evidence type="ECO:0000259" key="14">
    <source>
        <dbReference type="PROSITE" id="PS50089"/>
    </source>
</evidence>
<comment type="cofactor">
    <cofactor evidence="2">
        <name>Zn(2+)</name>
        <dbReference type="ChEBI" id="CHEBI:29105"/>
    </cofactor>
</comment>
<accession>A0A9E7ICU5</accession>
<gene>
    <name evidence="16" type="ORF">MUK42_13674</name>
</gene>
<dbReference type="OrthoDB" id="9977870at2759"/>
<dbReference type="Gene3D" id="1.20.120.1750">
    <property type="match status" value="1"/>
</dbReference>
<evidence type="ECO:0000259" key="15">
    <source>
        <dbReference type="PROSITE" id="PS51873"/>
    </source>
</evidence>
<dbReference type="AlphaFoldDB" id="A0A9E7ICU5"/>
<feature type="region of interest" description="Disordered" evidence="13">
    <location>
        <begin position="45"/>
        <end position="96"/>
    </location>
</feature>
<dbReference type="FunFam" id="1.20.120.1750:FF:000019">
    <property type="entry name" value="RBR-type E3 ubiquitin transferase"/>
    <property type="match status" value="1"/>
</dbReference>
<keyword evidence="6" id="KW-0808">Transferase</keyword>
<dbReference type="InterPro" id="IPR044066">
    <property type="entry name" value="TRIAD_supradom"/>
</dbReference>
<feature type="compositionally biased region" description="Low complexity" evidence="13">
    <location>
        <begin position="45"/>
        <end position="80"/>
    </location>
</feature>
<feature type="domain" description="RING-type" evidence="14">
    <location>
        <begin position="331"/>
        <end position="377"/>
    </location>
</feature>
<dbReference type="InterPro" id="IPR002156">
    <property type="entry name" value="RNaseH_domain"/>
</dbReference>
<dbReference type="Pfam" id="PF01485">
    <property type="entry name" value="IBR"/>
    <property type="match status" value="2"/>
</dbReference>
<dbReference type="PROSITE" id="PS51873">
    <property type="entry name" value="TRIAD"/>
    <property type="match status" value="1"/>
</dbReference>
<protein>
    <recommendedName>
        <fullName evidence="5">RBR-type E3 ubiquitin transferase</fullName>
        <ecNumber evidence="5">2.3.2.31</ecNumber>
    </recommendedName>
</protein>
<keyword evidence="10" id="KW-0833">Ubl conjugation pathway</keyword>
<dbReference type="EMBL" id="CP097511">
    <property type="protein sequence ID" value="URE46918.1"/>
    <property type="molecule type" value="Genomic_DNA"/>
</dbReference>
<evidence type="ECO:0000256" key="6">
    <source>
        <dbReference type="ARBA" id="ARBA00022679"/>
    </source>
</evidence>
<dbReference type="GO" id="GO:0008270">
    <property type="term" value="F:zinc ion binding"/>
    <property type="evidence" value="ECO:0007669"/>
    <property type="project" value="UniProtKB-KW"/>
</dbReference>
<dbReference type="SUPFAM" id="SSF57850">
    <property type="entry name" value="RING/U-box"/>
    <property type="match status" value="2"/>
</dbReference>
<keyword evidence="9 12" id="KW-0863">Zinc-finger</keyword>
<evidence type="ECO:0000256" key="1">
    <source>
        <dbReference type="ARBA" id="ARBA00001798"/>
    </source>
</evidence>
<dbReference type="Pfam" id="PF13456">
    <property type="entry name" value="RVT_3"/>
    <property type="match status" value="1"/>
</dbReference>
<evidence type="ECO:0000256" key="5">
    <source>
        <dbReference type="ARBA" id="ARBA00012251"/>
    </source>
</evidence>
<evidence type="ECO:0000256" key="8">
    <source>
        <dbReference type="ARBA" id="ARBA00022737"/>
    </source>
</evidence>
<dbReference type="InterPro" id="IPR013083">
    <property type="entry name" value="Znf_RING/FYVE/PHD"/>
</dbReference>
<organism evidence="16 17">
    <name type="scientific">Musa troglodytarum</name>
    <name type="common">fe'i banana</name>
    <dbReference type="NCBI Taxonomy" id="320322"/>
    <lineage>
        <taxon>Eukaryota</taxon>
        <taxon>Viridiplantae</taxon>
        <taxon>Streptophyta</taxon>
        <taxon>Embryophyta</taxon>
        <taxon>Tracheophyta</taxon>
        <taxon>Spermatophyta</taxon>
        <taxon>Magnoliopsida</taxon>
        <taxon>Liliopsida</taxon>
        <taxon>Zingiberales</taxon>
        <taxon>Musaceae</taxon>
        <taxon>Musa</taxon>
    </lineage>
</organism>
<dbReference type="EC" id="2.3.2.31" evidence="5"/>
<dbReference type="GO" id="GO:0004523">
    <property type="term" value="F:RNA-DNA hybrid ribonuclease activity"/>
    <property type="evidence" value="ECO:0007669"/>
    <property type="project" value="InterPro"/>
</dbReference>
<dbReference type="PROSITE" id="PS00518">
    <property type="entry name" value="ZF_RING_1"/>
    <property type="match status" value="1"/>
</dbReference>